<evidence type="ECO:0000313" key="4">
    <source>
        <dbReference type="Proteomes" id="UP000033907"/>
    </source>
</evidence>
<feature type="transmembrane region" description="Helical" evidence="1">
    <location>
        <begin position="126"/>
        <end position="149"/>
    </location>
</feature>
<dbReference type="EMBL" id="LCGH01000003">
    <property type="protein sequence ID" value="KKT11616.1"/>
    <property type="molecule type" value="Genomic_DNA"/>
</dbReference>
<feature type="transmembrane region" description="Helical" evidence="1">
    <location>
        <begin position="98"/>
        <end position="120"/>
    </location>
</feature>
<keyword evidence="1" id="KW-1133">Transmembrane helix</keyword>
<accession>A0A0G1ENJ5</accession>
<sequence length="309" mass="35178">METQTKISAKDLFINLGAIVSLYTVVVSLVNLLFTAINTAYPKIERGYGIFGSQSISWPVATIIIFFPIFIFLMWMLERDYRINPEKQATGIHKWLSYITLFLAGLLLAGDLITVIFYFIDGQELTTGFLLKALVLLVLAALIFSYYLYDIMGKLTAKLRNIYRIISFLIIVLSIVWGFAVLGSPYTQRLYKYDEQKVNDLMQLNSEIMNYYSTQGMLPKTLSDIATNYYLPLNDIQTGKSYEYRKTGEVTYEVCAEFNKPSPGDTPKGSDTIVKVPRYGDPLWIHPAGGYCFLQTINPNIYSKPVLLR</sequence>
<dbReference type="InterPro" id="IPR043728">
    <property type="entry name" value="DUF5671"/>
</dbReference>
<gene>
    <name evidence="3" type="ORF">UV91_C0003G0005</name>
</gene>
<evidence type="ECO:0000259" key="2">
    <source>
        <dbReference type="Pfam" id="PF18920"/>
    </source>
</evidence>
<feature type="domain" description="DUF5671" evidence="2">
    <location>
        <begin position="12"/>
        <end position="145"/>
    </location>
</feature>
<dbReference type="Pfam" id="PF18920">
    <property type="entry name" value="DUF5671"/>
    <property type="match status" value="1"/>
</dbReference>
<comment type="caution">
    <text evidence="3">The sequence shown here is derived from an EMBL/GenBank/DDBJ whole genome shotgun (WGS) entry which is preliminary data.</text>
</comment>
<name>A0A0G1ENJ5_9BACT</name>
<feature type="transmembrane region" description="Helical" evidence="1">
    <location>
        <begin position="161"/>
        <end position="182"/>
    </location>
</feature>
<keyword evidence="1" id="KW-0812">Transmembrane</keyword>
<proteinExistence type="predicted"/>
<dbReference type="Proteomes" id="UP000033907">
    <property type="component" value="Unassembled WGS sequence"/>
</dbReference>
<evidence type="ECO:0000256" key="1">
    <source>
        <dbReference type="SAM" id="Phobius"/>
    </source>
</evidence>
<feature type="transmembrane region" description="Helical" evidence="1">
    <location>
        <begin position="12"/>
        <end position="36"/>
    </location>
</feature>
<feature type="transmembrane region" description="Helical" evidence="1">
    <location>
        <begin position="56"/>
        <end position="77"/>
    </location>
</feature>
<organism evidence="3 4">
    <name type="scientific">Candidatus Nomurabacteria bacterium GW2011_GWF2_43_24</name>
    <dbReference type="NCBI Taxonomy" id="1618778"/>
    <lineage>
        <taxon>Bacteria</taxon>
        <taxon>Candidatus Nomuraibacteriota</taxon>
    </lineage>
</organism>
<evidence type="ECO:0000313" key="3">
    <source>
        <dbReference type="EMBL" id="KKT11616.1"/>
    </source>
</evidence>
<reference evidence="3 4" key="1">
    <citation type="journal article" date="2015" name="Nature">
        <title>rRNA introns, odd ribosomes, and small enigmatic genomes across a large radiation of phyla.</title>
        <authorList>
            <person name="Brown C.T."/>
            <person name="Hug L.A."/>
            <person name="Thomas B.C."/>
            <person name="Sharon I."/>
            <person name="Castelle C.J."/>
            <person name="Singh A."/>
            <person name="Wilkins M.J."/>
            <person name="Williams K.H."/>
            <person name="Banfield J.F."/>
        </authorList>
    </citation>
    <scope>NUCLEOTIDE SEQUENCE [LARGE SCALE GENOMIC DNA]</scope>
</reference>
<protein>
    <recommendedName>
        <fullName evidence="2">DUF5671 domain-containing protein</fullName>
    </recommendedName>
</protein>
<dbReference type="AlphaFoldDB" id="A0A0G1ENJ5"/>
<keyword evidence="1" id="KW-0472">Membrane</keyword>